<dbReference type="InterPro" id="IPR001646">
    <property type="entry name" value="5peptide_repeat"/>
</dbReference>
<sequence>MSLVFYGVSTLILVAAVTWILAELATPDGVSVATADLSGLGRTVGLIAAAAVGVPAAVLAYHRQRALDTANQTAASQHEHKVQADNREHHSGRERHLRERYTTCAEQLGHDNSAIRLAGVYALASLADDWHEFGNDSERQVCVDLLCAYLRSRPQSPPGDGPQEVDADEARPSREEQQARTAIIRIIQLRTEDGLWTNCHFDLVEANLSGAVLSGAVLSGANLTGANLTGAKLIGANLLGANLLGANLLGANLTGAKLIGANLTGARLIEANLTRANLRSVDLTYANLTRANVTRANLAYANVTRANLTSVNVTPAQVTHIFYTEPPRHWTAAIPLPPSSKTDLDAIRLPATTRKNAALPDF</sequence>
<keyword evidence="2" id="KW-0472">Membrane</keyword>
<proteinExistence type="predicted"/>
<evidence type="ECO:0000256" key="1">
    <source>
        <dbReference type="SAM" id="MobiDB-lite"/>
    </source>
</evidence>
<feature type="compositionally biased region" description="Basic and acidic residues" evidence="1">
    <location>
        <begin position="168"/>
        <end position="177"/>
    </location>
</feature>
<name>A0A2X4U015_9NOCA</name>
<dbReference type="EMBL" id="LS483468">
    <property type="protein sequence ID" value="SQI28348.1"/>
    <property type="molecule type" value="Genomic_DNA"/>
</dbReference>
<gene>
    <name evidence="3" type="primary">pipB2_2</name>
    <name evidence="3" type="ORF">NCTC10994_00092</name>
</gene>
<feature type="region of interest" description="Disordered" evidence="1">
    <location>
        <begin position="70"/>
        <end position="95"/>
    </location>
</feature>
<dbReference type="PANTHER" id="PTHR14136:SF17">
    <property type="entry name" value="BTB_POZ DOMAIN-CONTAINING PROTEIN KCTD9"/>
    <property type="match status" value="1"/>
</dbReference>
<dbReference type="RefSeq" id="WP_111731557.1">
    <property type="nucleotide sequence ID" value="NZ_JAFBBL010000001.1"/>
</dbReference>
<evidence type="ECO:0000313" key="3">
    <source>
        <dbReference type="EMBL" id="SQI28348.1"/>
    </source>
</evidence>
<protein>
    <submittedName>
        <fullName evidence="3">Pentapeptide repeat-containing protein</fullName>
    </submittedName>
</protein>
<feature type="region of interest" description="Disordered" evidence="1">
    <location>
        <begin position="153"/>
        <end position="177"/>
    </location>
</feature>
<dbReference type="STRING" id="1219011.GCA_001895045_01061"/>
<dbReference type="Pfam" id="PF00805">
    <property type="entry name" value="Pentapeptide"/>
    <property type="match status" value="2"/>
</dbReference>
<keyword evidence="4" id="KW-1185">Reference proteome</keyword>
<dbReference type="Gene3D" id="2.160.20.80">
    <property type="entry name" value="E3 ubiquitin-protein ligase SopA"/>
    <property type="match status" value="1"/>
</dbReference>
<organism evidence="3 4">
    <name type="scientific">Rhodococcus coprophilus</name>
    <dbReference type="NCBI Taxonomy" id="38310"/>
    <lineage>
        <taxon>Bacteria</taxon>
        <taxon>Bacillati</taxon>
        <taxon>Actinomycetota</taxon>
        <taxon>Actinomycetes</taxon>
        <taxon>Mycobacteriales</taxon>
        <taxon>Nocardiaceae</taxon>
        <taxon>Rhodococcus</taxon>
    </lineage>
</organism>
<feature type="transmembrane region" description="Helical" evidence="2">
    <location>
        <begin position="38"/>
        <end position="61"/>
    </location>
</feature>
<reference evidence="3 4" key="1">
    <citation type="submission" date="2018-06" db="EMBL/GenBank/DDBJ databases">
        <authorList>
            <consortium name="Pathogen Informatics"/>
            <person name="Doyle S."/>
        </authorList>
    </citation>
    <scope>NUCLEOTIDE SEQUENCE [LARGE SCALE GENOMIC DNA]</scope>
    <source>
        <strain evidence="3 4">NCTC10994</strain>
    </source>
</reference>
<dbReference type="Proteomes" id="UP000249091">
    <property type="component" value="Chromosome 1"/>
</dbReference>
<dbReference type="SUPFAM" id="SSF141571">
    <property type="entry name" value="Pentapeptide repeat-like"/>
    <property type="match status" value="1"/>
</dbReference>
<feature type="compositionally biased region" description="Basic and acidic residues" evidence="1">
    <location>
        <begin position="77"/>
        <end position="95"/>
    </location>
</feature>
<evidence type="ECO:0000256" key="2">
    <source>
        <dbReference type="SAM" id="Phobius"/>
    </source>
</evidence>
<keyword evidence="2" id="KW-0812">Transmembrane</keyword>
<keyword evidence="2" id="KW-1133">Transmembrane helix</keyword>
<dbReference type="PANTHER" id="PTHR14136">
    <property type="entry name" value="BTB_POZ DOMAIN-CONTAINING PROTEIN KCTD9"/>
    <property type="match status" value="1"/>
</dbReference>
<dbReference type="KEGG" id="rcr:NCTC10994_00092"/>
<dbReference type="AlphaFoldDB" id="A0A2X4U015"/>
<dbReference type="InterPro" id="IPR051082">
    <property type="entry name" value="Pentapeptide-BTB/POZ_domain"/>
</dbReference>
<accession>A0A2X4U015</accession>
<evidence type="ECO:0000313" key="4">
    <source>
        <dbReference type="Proteomes" id="UP000249091"/>
    </source>
</evidence>